<proteinExistence type="predicted"/>
<name>A0A7C2P032_9PLAN</name>
<organism evidence="1">
    <name type="scientific">Schlesneria paludicola</name>
    <dbReference type="NCBI Taxonomy" id="360056"/>
    <lineage>
        <taxon>Bacteria</taxon>
        <taxon>Pseudomonadati</taxon>
        <taxon>Planctomycetota</taxon>
        <taxon>Planctomycetia</taxon>
        <taxon>Planctomycetales</taxon>
        <taxon>Planctomycetaceae</taxon>
        <taxon>Schlesneria</taxon>
    </lineage>
</organism>
<reference evidence="1" key="1">
    <citation type="journal article" date="2020" name="mSystems">
        <title>Genome- and Community-Level Interaction Insights into Carbon Utilization and Element Cycling Functions of Hydrothermarchaeota in Hydrothermal Sediment.</title>
        <authorList>
            <person name="Zhou Z."/>
            <person name="Liu Y."/>
            <person name="Xu W."/>
            <person name="Pan J."/>
            <person name="Luo Z.H."/>
            <person name="Li M."/>
        </authorList>
    </citation>
    <scope>NUCLEOTIDE SEQUENCE [LARGE SCALE GENOMIC DNA]</scope>
    <source>
        <strain evidence="1">SpSt-339</strain>
    </source>
</reference>
<comment type="caution">
    <text evidence="1">The sequence shown here is derived from an EMBL/GenBank/DDBJ whole genome shotgun (WGS) entry which is preliminary data.</text>
</comment>
<protein>
    <submittedName>
        <fullName evidence="1">Uncharacterized protein</fullName>
    </submittedName>
</protein>
<sequence>MSDDPVWLALVGQCLVLDLSSPYVVVGTLAEAGSLYVTLVDADVHDLRDSKTTRELYVLEARRHGVRCNRQRVSVSRSEIVSVSRLEDVVE</sequence>
<dbReference type="EMBL" id="DSOK01000154">
    <property type="protein sequence ID" value="HEN14852.1"/>
    <property type="molecule type" value="Genomic_DNA"/>
</dbReference>
<accession>A0A7C2P032</accession>
<gene>
    <name evidence="1" type="ORF">ENQ76_05205</name>
</gene>
<dbReference type="AlphaFoldDB" id="A0A7C2P032"/>
<evidence type="ECO:0000313" key="1">
    <source>
        <dbReference type="EMBL" id="HEN14852.1"/>
    </source>
</evidence>